<evidence type="ECO:0000313" key="8">
    <source>
        <dbReference type="EMBL" id="KAK4337411.1"/>
    </source>
</evidence>
<keyword evidence="4" id="KW-0645">Protease</keyword>
<keyword evidence="5" id="KW-0378">Hydrolase</keyword>
<dbReference type="GO" id="GO:0005737">
    <property type="term" value="C:cytoplasm"/>
    <property type="evidence" value="ECO:0007669"/>
    <property type="project" value="InterPro"/>
</dbReference>
<keyword evidence="3" id="KW-0031">Aminopeptidase</keyword>
<feature type="coiled-coil region" evidence="6">
    <location>
        <begin position="72"/>
        <end position="99"/>
    </location>
</feature>
<sequence length="489" mass="54407">MNALILGLFDNDDEKKLENVPTPFFTQIDSKLQGKLSEELKLLGPLKASKSRVFFKLSSEYPVIVVVGLGSIKADFNEIEELQEKKENIRKAIAVAVNSIRSLDGEFKEIHFDSCQDAESVVEGAVLSDWRFDELKNEKSRRKPIEFLLADISDSKEVAKWKKGFILSRMQNFCRKLQELPANIMTPTRFGQEAKELCEPLGVKVLVHDRQWAEEKKMYSFLSVANGSDEPCKFVELHYMNAGEKRPLVFVGKGITFDTGGISIKPSSGMDLMRADQSGGCIVLTTIASLAKLKAEVNIIGLIPLTENTINGKATKPGDVVVAMNGKSIQIDNTDAEGRLVLADALCYGDTFDPFCMIDIATLTGAIKQALGQACTAVYSTNSKHWEMIRESGYETGDRVWRMPLFKNYSKLVKDPALADLINMSNEPSYGAGSCIGAVFLKEFAKCENWMHLDMAGTKYNTSDVSYISRGMSGRPLRTMVKFIEKLFM</sequence>
<proteinExistence type="inferred from homology"/>
<dbReference type="InterPro" id="IPR011356">
    <property type="entry name" value="Leucine_aapep/pepB"/>
</dbReference>
<keyword evidence="9" id="KW-1185">Reference proteome</keyword>
<evidence type="ECO:0000256" key="2">
    <source>
        <dbReference type="ARBA" id="ARBA00011867"/>
    </source>
</evidence>
<evidence type="ECO:0000313" key="9">
    <source>
        <dbReference type="Proteomes" id="UP001291623"/>
    </source>
</evidence>
<gene>
    <name evidence="8" type="ORF">RND71_044141</name>
</gene>
<dbReference type="InterPro" id="IPR000819">
    <property type="entry name" value="Peptidase_M17_C"/>
</dbReference>
<dbReference type="EMBL" id="JAVYJV010000029">
    <property type="protein sequence ID" value="KAK4337411.1"/>
    <property type="molecule type" value="Genomic_DNA"/>
</dbReference>
<name>A0AAE1QQC0_9SOLA</name>
<evidence type="ECO:0000256" key="4">
    <source>
        <dbReference type="ARBA" id="ARBA00022670"/>
    </source>
</evidence>
<organism evidence="8 9">
    <name type="scientific">Anisodus tanguticus</name>
    <dbReference type="NCBI Taxonomy" id="243964"/>
    <lineage>
        <taxon>Eukaryota</taxon>
        <taxon>Viridiplantae</taxon>
        <taxon>Streptophyta</taxon>
        <taxon>Embryophyta</taxon>
        <taxon>Tracheophyta</taxon>
        <taxon>Spermatophyta</taxon>
        <taxon>Magnoliopsida</taxon>
        <taxon>eudicotyledons</taxon>
        <taxon>Gunneridae</taxon>
        <taxon>Pentapetalae</taxon>
        <taxon>asterids</taxon>
        <taxon>lamiids</taxon>
        <taxon>Solanales</taxon>
        <taxon>Solanaceae</taxon>
        <taxon>Solanoideae</taxon>
        <taxon>Hyoscyameae</taxon>
        <taxon>Anisodus</taxon>
    </lineage>
</organism>
<dbReference type="Gene3D" id="3.40.630.10">
    <property type="entry name" value="Zn peptidases"/>
    <property type="match status" value="1"/>
</dbReference>
<dbReference type="Pfam" id="PF02789">
    <property type="entry name" value="Peptidase_M17_N"/>
    <property type="match status" value="1"/>
</dbReference>
<feature type="domain" description="Cytosol aminopeptidase" evidence="7">
    <location>
        <begin position="333"/>
        <end position="340"/>
    </location>
</feature>
<comment type="caution">
    <text evidence="8">The sequence shown here is derived from an EMBL/GenBank/DDBJ whole genome shotgun (WGS) entry which is preliminary data.</text>
</comment>
<evidence type="ECO:0000256" key="3">
    <source>
        <dbReference type="ARBA" id="ARBA00022438"/>
    </source>
</evidence>
<dbReference type="Gene3D" id="3.40.220.10">
    <property type="entry name" value="Leucine Aminopeptidase, subunit E, domain 1"/>
    <property type="match status" value="1"/>
</dbReference>
<dbReference type="Pfam" id="PF00883">
    <property type="entry name" value="Peptidase_M17"/>
    <property type="match status" value="1"/>
</dbReference>
<accession>A0AAE1QQC0</accession>
<dbReference type="PRINTS" id="PR00481">
    <property type="entry name" value="LAMNOPPTDASE"/>
</dbReference>
<comment type="subunit">
    <text evidence="2">Homohexamer (dimer of homotrimers).</text>
</comment>
<evidence type="ECO:0000256" key="5">
    <source>
        <dbReference type="ARBA" id="ARBA00022801"/>
    </source>
</evidence>
<dbReference type="CDD" id="cd00433">
    <property type="entry name" value="Peptidase_M17"/>
    <property type="match status" value="1"/>
</dbReference>
<dbReference type="GO" id="GO:0006508">
    <property type="term" value="P:proteolysis"/>
    <property type="evidence" value="ECO:0007669"/>
    <property type="project" value="UniProtKB-KW"/>
</dbReference>
<comment type="similarity">
    <text evidence="1">Belongs to the peptidase M17 family.</text>
</comment>
<dbReference type="PANTHER" id="PTHR11963">
    <property type="entry name" value="LEUCINE AMINOPEPTIDASE-RELATED"/>
    <property type="match status" value="1"/>
</dbReference>
<dbReference type="GO" id="GO:0030145">
    <property type="term" value="F:manganese ion binding"/>
    <property type="evidence" value="ECO:0007669"/>
    <property type="project" value="InterPro"/>
</dbReference>
<keyword evidence="6" id="KW-0175">Coiled coil</keyword>
<dbReference type="InterPro" id="IPR008283">
    <property type="entry name" value="Peptidase_M17_N"/>
</dbReference>
<reference evidence="8" key="1">
    <citation type="submission" date="2023-12" db="EMBL/GenBank/DDBJ databases">
        <title>Genome assembly of Anisodus tanguticus.</title>
        <authorList>
            <person name="Wang Y.-J."/>
        </authorList>
    </citation>
    <scope>NUCLEOTIDE SEQUENCE</scope>
    <source>
        <strain evidence="8">KB-2021</strain>
        <tissue evidence="8">Leaf</tissue>
    </source>
</reference>
<dbReference type="PANTHER" id="PTHR11963:SF23">
    <property type="entry name" value="CYTOSOL AMINOPEPTIDASE"/>
    <property type="match status" value="1"/>
</dbReference>
<dbReference type="InterPro" id="IPR043472">
    <property type="entry name" value="Macro_dom-like"/>
</dbReference>
<dbReference type="SUPFAM" id="SSF52949">
    <property type="entry name" value="Macro domain-like"/>
    <property type="match status" value="1"/>
</dbReference>
<evidence type="ECO:0000259" key="7">
    <source>
        <dbReference type="PROSITE" id="PS00631"/>
    </source>
</evidence>
<dbReference type="PROSITE" id="PS00631">
    <property type="entry name" value="CYTOSOL_AP"/>
    <property type="match status" value="1"/>
</dbReference>
<dbReference type="Proteomes" id="UP001291623">
    <property type="component" value="Unassembled WGS sequence"/>
</dbReference>
<dbReference type="AlphaFoldDB" id="A0AAE1QQC0"/>
<dbReference type="GO" id="GO:0070006">
    <property type="term" value="F:metalloaminopeptidase activity"/>
    <property type="evidence" value="ECO:0007669"/>
    <property type="project" value="InterPro"/>
</dbReference>
<evidence type="ECO:0000256" key="1">
    <source>
        <dbReference type="ARBA" id="ARBA00009528"/>
    </source>
</evidence>
<dbReference type="SUPFAM" id="SSF53187">
    <property type="entry name" value="Zn-dependent exopeptidases"/>
    <property type="match status" value="1"/>
</dbReference>
<protein>
    <recommendedName>
        <fullName evidence="7">Cytosol aminopeptidase domain-containing protein</fullName>
    </recommendedName>
</protein>
<evidence type="ECO:0000256" key="6">
    <source>
        <dbReference type="SAM" id="Coils"/>
    </source>
</evidence>